<sequence>MMNQVSSRKKPMNVVRIIKTPLRAISKALDLYVKSISKLANTSSRSIMTTEDTPNSQRLPRSVSTSRILYNDPPTESALVRSISSAPTSCRSSPMRSPDLELYMRQQHGSRKGVPRSCSVGMGKIDEDRALSFRKDNIVVISKLGIKNDDSALSDNLIKLSFYM</sequence>
<keyword evidence="3" id="KW-1185">Reference proteome</keyword>
<accession>A0A2U1NA20</accession>
<dbReference type="OrthoDB" id="1679543at2759"/>
<protein>
    <submittedName>
        <fullName evidence="2">Uncharacterized protein</fullName>
    </submittedName>
</protein>
<dbReference type="PANTHER" id="PTHR33526">
    <property type="entry name" value="OS07G0123800 PROTEIN"/>
    <property type="match status" value="1"/>
</dbReference>
<name>A0A2U1NA20_ARTAN</name>
<dbReference type="EMBL" id="PKPP01003255">
    <property type="protein sequence ID" value="PWA70364.1"/>
    <property type="molecule type" value="Genomic_DNA"/>
</dbReference>
<organism evidence="2 3">
    <name type="scientific">Artemisia annua</name>
    <name type="common">Sweet wormwood</name>
    <dbReference type="NCBI Taxonomy" id="35608"/>
    <lineage>
        <taxon>Eukaryota</taxon>
        <taxon>Viridiplantae</taxon>
        <taxon>Streptophyta</taxon>
        <taxon>Embryophyta</taxon>
        <taxon>Tracheophyta</taxon>
        <taxon>Spermatophyta</taxon>
        <taxon>Magnoliopsida</taxon>
        <taxon>eudicotyledons</taxon>
        <taxon>Gunneridae</taxon>
        <taxon>Pentapetalae</taxon>
        <taxon>asterids</taxon>
        <taxon>campanulids</taxon>
        <taxon>Asterales</taxon>
        <taxon>Asteraceae</taxon>
        <taxon>Asteroideae</taxon>
        <taxon>Anthemideae</taxon>
        <taxon>Artemisiinae</taxon>
        <taxon>Artemisia</taxon>
    </lineage>
</organism>
<dbReference type="AlphaFoldDB" id="A0A2U1NA20"/>
<evidence type="ECO:0000313" key="2">
    <source>
        <dbReference type="EMBL" id="PWA70364.1"/>
    </source>
</evidence>
<dbReference type="PANTHER" id="PTHR33526:SF13">
    <property type="entry name" value="TYROSINE-PROTEIN PHOSPHATASE 3-LIKE"/>
    <property type="match status" value="1"/>
</dbReference>
<feature type="region of interest" description="Disordered" evidence="1">
    <location>
        <begin position="46"/>
        <end position="67"/>
    </location>
</feature>
<comment type="caution">
    <text evidence="2">The sequence shown here is derived from an EMBL/GenBank/DDBJ whole genome shotgun (WGS) entry which is preliminary data.</text>
</comment>
<dbReference type="Proteomes" id="UP000245207">
    <property type="component" value="Unassembled WGS sequence"/>
</dbReference>
<evidence type="ECO:0000313" key="3">
    <source>
        <dbReference type="Proteomes" id="UP000245207"/>
    </source>
</evidence>
<evidence type="ECO:0000256" key="1">
    <source>
        <dbReference type="SAM" id="MobiDB-lite"/>
    </source>
</evidence>
<gene>
    <name evidence="2" type="ORF">CTI12_AA289840</name>
</gene>
<reference evidence="2 3" key="1">
    <citation type="journal article" date="2018" name="Mol. Plant">
        <title>The genome of Artemisia annua provides insight into the evolution of Asteraceae family and artemisinin biosynthesis.</title>
        <authorList>
            <person name="Shen Q."/>
            <person name="Zhang L."/>
            <person name="Liao Z."/>
            <person name="Wang S."/>
            <person name="Yan T."/>
            <person name="Shi P."/>
            <person name="Liu M."/>
            <person name="Fu X."/>
            <person name="Pan Q."/>
            <person name="Wang Y."/>
            <person name="Lv Z."/>
            <person name="Lu X."/>
            <person name="Zhang F."/>
            <person name="Jiang W."/>
            <person name="Ma Y."/>
            <person name="Chen M."/>
            <person name="Hao X."/>
            <person name="Li L."/>
            <person name="Tang Y."/>
            <person name="Lv G."/>
            <person name="Zhou Y."/>
            <person name="Sun X."/>
            <person name="Brodelius P.E."/>
            <person name="Rose J.K.C."/>
            <person name="Tang K."/>
        </authorList>
    </citation>
    <scope>NUCLEOTIDE SEQUENCE [LARGE SCALE GENOMIC DNA]</scope>
    <source>
        <strain evidence="3">cv. Huhao1</strain>
        <tissue evidence="2">Leaf</tissue>
    </source>
</reference>
<proteinExistence type="predicted"/>